<evidence type="ECO:0000256" key="5">
    <source>
        <dbReference type="ARBA" id="ARBA00017322"/>
    </source>
</evidence>
<keyword evidence="14" id="KW-0408">Iron</keyword>
<keyword evidence="19" id="KW-1133">Transmembrane helix</keyword>
<dbReference type="InterPro" id="IPR005467">
    <property type="entry name" value="His_kinase_dom"/>
</dbReference>
<evidence type="ECO:0000256" key="18">
    <source>
        <dbReference type="ARBA" id="ARBA00030800"/>
    </source>
</evidence>
<keyword evidence="8" id="KW-0597">Phosphoprotein</keyword>
<feature type="domain" description="Histidine kinase" evidence="20">
    <location>
        <begin position="326"/>
        <end position="412"/>
    </location>
</feature>
<dbReference type="PANTHER" id="PTHR24421:SF10">
    <property type="entry name" value="NITRATE_NITRITE SENSOR PROTEIN NARQ"/>
    <property type="match status" value="1"/>
</dbReference>
<dbReference type="Gene3D" id="1.20.5.1930">
    <property type="match status" value="1"/>
</dbReference>
<keyword evidence="22" id="KW-1185">Reference proteome</keyword>
<evidence type="ECO:0000256" key="7">
    <source>
        <dbReference type="ARBA" id="ARBA00022490"/>
    </source>
</evidence>
<feature type="transmembrane region" description="Helical" evidence="19">
    <location>
        <begin position="126"/>
        <end position="143"/>
    </location>
</feature>
<evidence type="ECO:0000256" key="14">
    <source>
        <dbReference type="ARBA" id="ARBA00023004"/>
    </source>
</evidence>
<evidence type="ECO:0000256" key="1">
    <source>
        <dbReference type="ARBA" id="ARBA00000085"/>
    </source>
</evidence>
<evidence type="ECO:0000256" key="19">
    <source>
        <dbReference type="SAM" id="Phobius"/>
    </source>
</evidence>
<name>A0ABX2A033_9MICO</name>
<evidence type="ECO:0000256" key="17">
    <source>
        <dbReference type="ARBA" id="ARBA00024827"/>
    </source>
</evidence>
<dbReference type="PANTHER" id="PTHR24421">
    <property type="entry name" value="NITRATE/NITRITE SENSOR PROTEIN NARX-RELATED"/>
    <property type="match status" value="1"/>
</dbReference>
<comment type="subcellular location">
    <subcellularLocation>
        <location evidence="3">Cytoplasm</location>
    </subcellularLocation>
</comment>
<dbReference type="Gene3D" id="3.30.565.10">
    <property type="entry name" value="Histidine kinase-like ATPase, C-terminal domain"/>
    <property type="match status" value="1"/>
</dbReference>
<dbReference type="InterPro" id="IPR003594">
    <property type="entry name" value="HATPase_dom"/>
</dbReference>
<feature type="transmembrane region" description="Helical" evidence="19">
    <location>
        <begin position="54"/>
        <end position="71"/>
    </location>
</feature>
<dbReference type="InterPro" id="IPR050482">
    <property type="entry name" value="Sensor_HK_TwoCompSys"/>
</dbReference>
<evidence type="ECO:0000256" key="13">
    <source>
        <dbReference type="ARBA" id="ARBA00022840"/>
    </source>
</evidence>
<feature type="transmembrane region" description="Helical" evidence="19">
    <location>
        <begin position="91"/>
        <end position="114"/>
    </location>
</feature>
<proteinExistence type="predicted"/>
<dbReference type="EC" id="2.7.13.3" evidence="4"/>
<keyword evidence="19" id="KW-0812">Transmembrane</keyword>
<evidence type="ECO:0000259" key="20">
    <source>
        <dbReference type="PROSITE" id="PS50109"/>
    </source>
</evidence>
<keyword evidence="15" id="KW-0902">Two-component regulatory system</keyword>
<evidence type="ECO:0000256" key="2">
    <source>
        <dbReference type="ARBA" id="ARBA00001966"/>
    </source>
</evidence>
<dbReference type="SMART" id="SM00387">
    <property type="entry name" value="HATPase_c"/>
    <property type="match status" value="1"/>
</dbReference>
<evidence type="ECO:0000256" key="15">
    <source>
        <dbReference type="ARBA" id="ARBA00023012"/>
    </source>
</evidence>
<organism evidence="21 22">
    <name type="scientific">Isoptericola halotolerans</name>
    <dbReference type="NCBI Taxonomy" id="300560"/>
    <lineage>
        <taxon>Bacteria</taxon>
        <taxon>Bacillati</taxon>
        <taxon>Actinomycetota</taxon>
        <taxon>Actinomycetes</taxon>
        <taxon>Micrococcales</taxon>
        <taxon>Promicromonosporaceae</taxon>
        <taxon>Isoptericola</taxon>
    </lineage>
</organism>
<dbReference type="RefSeq" id="WP_171782430.1">
    <property type="nucleotide sequence ID" value="NZ_BAAAML010000002.1"/>
</dbReference>
<accession>A0ABX2A033</accession>
<evidence type="ECO:0000256" key="11">
    <source>
        <dbReference type="ARBA" id="ARBA00022741"/>
    </source>
</evidence>
<gene>
    <name evidence="21" type="ORF">HDG69_000760</name>
</gene>
<evidence type="ECO:0000256" key="8">
    <source>
        <dbReference type="ARBA" id="ARBA00022553"/>
    </source>
</evidence>
<keyword evidence="13" id="KW-0067">ATP-binding</keyword>
<feature type="transmembrane region" description="Helical" evidence="19">
    <location>
        <begin position="155"/>
        <end position="177"/>
    </location>
</feature>
<keyword evidence="16" id="KW-0411">Iron-sulfur</keyword>
<dbReference type="InterPro" id="IPR017205">
    <property type="entry name" value="Sig_transdc_His_kinase_ChrS"/>
</dbReference>
<keyword evidence="19" id="KW-0472">Membrane</keyword>
<keyword evidence="12 21" id="KW-0418">Kinase</keyword>
<evidence type="ECO:0000256" key="12">
    <source>
        <dbReference type="ARBA" id="ARBA00022777"/>
    </source>
</evidence>
<dbReference type="SUPFAM" id="SSF55874">
    <property type="entry name" value="ATPase domain of HSP90 chaperone/DNA topoisomerase II/histidine kinase"/>
    <property type="match status" value="1"/>
</dbReference>
<dbReference type="Proteomes" id="UP000757540">
    <property type="component" value="Unassembled WGS sequence"/>
</dbReference>
<dbReference type="InterPro" id="IPR011712">
    <property type="entry name" value="Sig_transdc_His_kin_sub3_dim/P"/>
</dbReference>
<evidence type="ECO:0000256" key="10">
    <source>
        <dbReference type="ARBA" id="ARBA00022723"/>
    </source>
</evidence>
<dbReference type="PROSITE" id="PS50109">
    <property type="entry name" value="HIS_KIN"/>
    <property type="match status" value="1"/>
</dbReference>
<comment type="function">
    <text evidence="17">Member of the two-component regulatory system NreB/NreC involved in the control of dissimilatory nitrate/nitrite reduction in response to oxygen. NreB functions as a direct oxygen sensor histidine kinase which is autophosphorylated, in the absence of oxygen, probably at the conserved histidine residue, and transfers its phosphate group probably to a conserved aspartate residue of NreC. NreB/NreC activates the expression of the nitrate (narGHJI) and nitrite (nir) reductase operons, as well as the putative nitrate transporter gene narT.</text>
</comment>
<sequence>MTTADQEAPDLVADPPDDTDDWDRQVIWWDVAFVAIVLLTAVALPLSGQSGRELWVAYGAMATILAAYTAWGAPAARSRDQRRALTYVPVLVVATAVAVSQGGLATFLLFGAFTQLWMLLEPPRRAVLASVALAVATTFGLAYEAGFSSQGLLAAAPQMAVALAFALTLGLWTATWMRRSDERAQLLRELRATQAQLAQTHHSAGVAAERERMAREIHDTLAQGFTSVVMQAQAASAALDRGEETTARERLGLIEATGRENLAEARGLVAAFAPVPLQGSTLPEALRRLADRFTAETGTAVRIDVGSPVVTSDDGGAVDPTTDVVLLRAAQEALTNVRRHAGASAVTVRLTHPHGGVELEVSDDGRGLPPQFSEGFGLTGMRERAAAAGGALEIGPAPTRGTRLQVRLPVVPS</sequence>
<feature type="transmembrane region" description="Helical" evidence="19">
    <location>
        <begin position="26"/>
        <end position="47"/>
    </location>
</feature>
<keyword evidence="9" id="KW-0808">Transferase</keyword>
<reference evidence="21 22" key="1">
    <citation type="submission" date="2020-05" db="EMBL/GenBank/DDBJ databases">
        <title>Genomic Encyclopedia of Type Strains, Phase III (KMG-III): the genomes of soil and plant-associated and newly described type strains.</title>
        <authorList>
            <person name="Whitman W."/>
        </authorList>
    </citation>
    <scope>NUCLEOTIDE SEQUENCE [LARGE SCALE GENOMIC DNA]</scope>
    <source>
        <strain evidence="21 22">KCTC 19046</strain>
    </source>
</reference>
<dbReference type="Pfam" id="PF02518">
    <property type="entry name" value="HATPase_c"/>
    <property type="match status" value="1"/>
</dbReference>
<protein>
    <recommendedName>
        <fullName evidence="5">Oxygen sensor histidine kinase NreB</fullName>
        <ecNumber evidence="4">2.7.13.3</ecNumber>
    </recommendedName>
    <alternativeName>
        <fullName evidence="18">Nitrogen regulation protein B</fullName>
    </alternativeName>
</protein>
<dbReference type="Pfam" id="PF07730">
    <property type="entry name" value="HisKA_3"/>
    <property type="match status" value="1"/>
</dbReference>
<evidence type="ECO:0000256" key="9">
    <source>
        <dbReference type="ARBA" id="ARBA00022679"/>
    </source>
</evidence>
<dbReference type="GO" id="GO:0016301">
    <property type="term" value="F:kinase activity"/>
    <property type="evidence" value="ECO:0007669"/>
    <property type="project" value="UniProtKB-KW"/>
</dbReference>
<dbReference type="PRINTS" id="PR00344">
    <property type="entry name" value="BCTRLSENSOR"/>
</dbReference>
<dbReference type="EMBL" id="JABEZU010000001">
    <property type="protein sequence ID" value="NOV96207.1"/>
    <property type="molecule type" value="Genomic_DNA"/>
</dbReference>
<dbReference type="InterPro" id="IPR036890">
    <property type="entry name" value="HATPase_C_sf"/>
</dbReference>
<evidence type="ECO:0000313" key="21">
    <source>
        <dbReference type="EMBL" id="NOV96207.1"/>
    </source>
</evidence>
<evidence type="ECO:0000313" key="22">
    <source>
        <dbReference type="Proteomes" id="UP000757540"/>
    </source>
</evidence>
<dbReference type="InterPro" id="IPR004358">
    <property type="entry name" value="Sig_transdc_His_kin-like_C"/>
</dbReference>
<comment type="catalytic activity">
    <reaction evidence="1">
        <text>ATP + protein L-histidine = ADP + protein N-phospho-L-histidine.</text>
        <dbReference type="EC" id="2.7.13.3"/>
    </reaction>
</comment>
<evidence type="ECO:0000256" key="16">
    <source>
        <dbReference type="ARBA" id="ARBA00023014"/>
    </source>
</evidence>
<comment type="caution">
    <text evidence="21">The sequence shown here is derived from an EMBL/GenBank/DDBJ whole genome shotgun (WGS) entry which is preliminary data.</text>
</comment>
<dbReference type="CDD" id="cd16917">
    <property type="entry name" value="HATPase_UhpB-NarQ-NarX-like"/>
    <property type="match status" value="1"/>
</dbReference>
<keyword evidence="11" id="KW-0547">Nucleotide-binding</keyword>
<keyword evidence="10" id="KW-0479">Metal-binding</keyword>
<evidence type="ECO:0000256" key="4">
    <source>
        <dbReference type="ARBA" id="ARBA00012438"/>
    </source>
</evidence>
<comment type="cofactor">
    <cofactor evidence="2">
        <name>[4Fe-4S] cluster</name>
        <dbReference type="ChEBI" id="CHEBI:49883"/>
    </cofactor>
</comment>
<keyword evidence="7" id="KW-0963">Cytoplasm</keyword>
<evidence type="ECO:0000256" key="3">
    <source>
        <dbReference type="ARBA" id="ARBA00004496"/>
    </source>
</evidence>
<dbReference type="PIRSF" id="PIRSF037434">
    <property type="entry name" value="STHK_ChrS"/>
    <property type="match status" value="1"/>
</dbReference>
<keyword evidence="6" id="KW-0004">4Fe-4S</keyword>
<evidence type="ECO:0000256" key="6">
    <source>
        <dbReference type="ARBA" id="ARBA00022485"/>
    </source>
</evidence>